<dbReference type="EMBL" id="JZWT02000004">
    <property type="protein sequence ID" value="MFB6490104.1"/>
    <property type="molecule type" value="Genomic_DNA"/>
</dbReference>
<gene>
    <name evidence="1" type="ORF">TU35_002465</name>
</gene>
<proteinExistence type="predicted"/>
<organism evidence="1 2">
    <name type="scientific">Thermoproteus sp. AZ2</name>
    <dbReference type="NCBI Taxonomy" id="1609232"/>
    <lineage>
        <taxon>Archaea</taxon>
        <taxon>Thermoproteota</taxon>
        <taxon>Thermoprotei</taxon>
        <taxon>Thermoproteales</taxon>
        <taxon>Thermoproteaceae</taxon>
        <taxon>Thermoproteus</taxon>
    </lineage>
</organism>
<accession>A0ACC6UZ56</accession>
<name>A0ACC6UZ56_9CREN</name>
<reference evidence="1" key="1">
    <citation type="submission" date="2024-07" db="EMBL/GenBank/DDBJ databases">
        <title>Metagenome and Metagenome-Assembled Genomes of Archaea from a hot spring from the geothermal field of Los Azufres, Mexico.</title>
        <authorList>
            <person name="Marin-Paredes R."/>
            <person name="Martinez-Romero E."/>
            <person name="Servin-Garciduenas L.E."/>
        </authorList>
    </citation>
    <scope>NUCLEOTIDE SEQUENCE</scope>
</reference>
<evidence type="ECO:0000313" key="1">
    <source>
        <dbReference type="EMBL" id="MFB6490104.1"/>
    </source>
</evidence>
<comment type="caution">
    <text evidence="1">The sequence shown here is derived from an EMBL/GenBank/DDBJ whole genome shotgun (WGS) entry which is preliminary data.</text>
</comment>
<protein>
    <submittedName>
        <fullName evidence="1">4Fe-4S binding protein</fullName>
    </submittedName>
</protein>
<sequence length="434" mass="46145">MRVISSEGKVVVVEDPSEDDLERIAKEGPAGVVVVAKEAEPPSPGSLHPLEVAVVKPELAEVAAAQLRARRAQFHLEPRKAVTRRDLLRGEVFDKRPVPQVVSQSLCLARFGCSQCVDACPAKAISASGGSISIDPNKCTECGLCVSACPTGALAAPGADDLELAMALNAARRHGVAKIVFTCYRSNDVSADGQYVHRLPCIGAVGAEWVLEAGAMVGEVELRCPDPKCPVGGAGPALSAAKEAAEAFGASVEEGEGSVKIRAKWGVEIGALSGTRRRDYSELLKGLRRHYSGGRAPLKMYKVEVDPNRCTLCGVCFAKCPERAFDVGRDGDAVKLYLNTAKCVGCGYCAAVCPEKAIAVSKADALLPEAEEKAVDYVVRCKSCGRAFDTLKHVQAVKAKLGIKGDPEWLYLCPECRRYYTAKKMLESALGKRG</sequence>
<dbReference type="Proteomes" id="UP000033636">
    <property type="component" value="Unassembled WGS sequence"/>
</dbReference>
<evidence type="ECO:0000313" key="2">
    <source>
        <dbReference type="Proteomes" id="UP000033636"/>
    </source>
</evidence>